<evidence type="ECO:0008006" key="3">
    <source>
        <dbReference type="Google" id="ProtNLM"/>
    </source>
</evidence>
<dbReference type="Proteomes" id="UP000760480">
    <property type="component" value="Unassembled WGS sequence"/>
</dbReference>
<organism evidence="1 2">
    <name type="scientific">Candidatus Competibacter phosphatis</name>
    <dbReference type="NCBI Taxonomy" id="221280"/>
    <lineage>
        <taxon>Bacteria</taxon>
        <taxon>Pseudomonadati</taxon>
        <taxon>Pseudomonadota</taxon>
        <taxon>Gammaproteobacteria</taxon>
        <taxon>Candidatus Competibacteraceae</taxon>
        <taxon>Candidatus Competibacter</taxon>
    </lineage>
</organism>
<comment type="caution">
    <text evidence="1">The sequence shown here is derived from an EMBL/GenBank/DDBJ whole genome shotgun (WGS) entry which is preliminary data.</text>
</comment>
<accession>A0ABX1TGE8</accession>
<protein>
    <recommendedName>
        <fullName evidence="3">GlyGly-CTERM sorting domain-containing protein</fullName>
    </recommendedName>
</protein>
<sequence length="22" mass="2770">MLVLPTTLLVSGWLIWFRRRRR</sequence>
<proteinExistence type="predicted"/>
<name>A0ABX1TGE8_9GAMM</name>
<evidence type="ECO:0000313" key="2">
    <source>
        <dbReference type="Proteomes" id="UP000760480"/>
    </source>
</evidence>
<evidence type="ECO:0000313" key="1">
    <source>
        <dbReference type="EMBL" id="NMQ18417.1"/>
    </source>
</evidence>
<dbReference type="EMBL" id="SPMZ01000011">
    <property type="protein sequence ID" value="NMQ18417.1"/>
    <property type="molecule type" value="Genomic_DNA"/>
</dbReference>
<reference evidence="1 2" key="1">
    <citation type="submission" date="2019-03" db="EMBL/GenBank/DDBJ databases">
        <title>Metabolic reconstructions from genomes of highly enriched 'Candidatus Accumulibacter' and 'Candidatus Competibacter' bioreactor populations.</title>
        <authorList>
            <person name="Annavajhala M.K."/>
            <person name="Welles L."/>
            <person name="Abbas B."/>
            <person name="Sorokin D."/>
            <person name="Park H."/>
            <person name="Van Loosdrecht M."/>
            <person name="Chandran K."/>
        </authorList>
    </citation>
    <scope>NUCLEOTIDE SEQUENCE [LARGE SCALE GENOMIC DNA]</scope>
    <source>
        <strain evidence="1 2">SBR_G</strain>
    </source>
</reference>
<keyword evidence="2" id="KW-1185">Reference proteome</keyword>
<gene>
    <name evidence="1" type="ORF">E4P82_03895</name>
</gene>